<feature type="signal peptide" evidence="2">
    <location>
        <begin position="1"/>
        <end position="20"/>
    </location>
</feature>
<dbReference type="InterPro" id="IPR028994">
    <property type="entry name" value="Integrin_alpha_N"/>
</dbReference>
<dbReference type="RefSeq" id="WP_188559644.1">
    <property type="nucleotide sequence ID" value="NZ_BMGS01000015.1"/>
</dbReference>
<dbReference type="EMBL" id="BMGS01000015">
    <property type="protein sequence ID" value="GGG60108.1"/>
    <property type="molecule type" value="Genomic_DNA"/>
</dbReference>
<evidence type="ECO:0000256" key="2">
    <source>
        <dbReference type="SAM" id="SignalP"/>
    </source>
</evidence>
<feature type="chain" id="PRO_5045551201" description="PKD domain-containing protein" evidence="2">
    <location>
        <begin position="21"/>
        <end position="753"/>
    </location>
</feature>
<evidence type="ECO:0008006" key="5">
    <source>
        <dbReference type="Google" id="ProtNLM"/>
    </source>
</evidence>
<proteinExistence type="predicted"/>
<dbReference type="SUPFAM" id="SSF49299">
    <property type="entry name" value="PKD domain"/>
    <property type="match status" value="1"/>
</dbReference>
<dbReference type="Gene3D" id="2.130.10.130">
    <property type="entry name" value="Integrin alpha, N-terminal"/>
    <property type="match status" value="2"/>
</dbReference>
<dbReference type="InterPro" id="IPR013517">
    <property type="entry name" value="FG-GAP"/>
</dbReference>
<dbReference type="NCBIfam" id="TIGR04183">
    <property type="entry name" value="Por_Secre_tail"/>
    <property type="match status" value="1"/>
</dbReference>
<gene>
    <name evidence="3" type="ORF">GCM10011378_40090</name>
</gene>
<dbReference type="Proteomes" id="UP000601361">
    <property type="component" value="Unassembled WGS sequence"/>
</dbReference>
<keyword evidence="1 2" id="KW-0732">Signal</keyword>
<accession>A0ABQ1X5R4</accession>
<keyword evidence="4" id="KW-1185">Reference proteome</keyword>
<protein>
    <recommendedName>
        <fullName evidence="5">PKD domain-containing protein</fullName>
    </recommendedName>
</protein>
<dbReference type="InterPro" id="IPR013783">
    <property type="entry name" value="Ig-like_fold"/>
</dbReference>
<dbReference type="PANTHER" id="PTHR44103">
    <property type="entry name" value="PROPROTEIN CONVERTASE P"/>
    <property type="match status" value="1"/>
</dbReference>
<organism evidence="3 4">
    <name type="scientific">Hymenobacter glacieicola</name>
    <dbReference type="NCBI Taxonomy" id="1562124"/>
    <lineage>
        <taxon>Bacteria</taxon>
        <taxon>Pseudomonadati</taxon>
        <taxon>Bacteroidota</taxon>
        <taxon>Cytophagia</taxon>
        <taxon>Cytophagales</taxon>
        <taxon>Hymenobacteraceae</taxon>
        <taxon>Hymenobacter</taxon>
    </lineage>
</organism>
<dbReference type="InterPro" id="IPR035986">
    <property type="entry name" value="PKD_dom_sf"/>
</dbReference>
<dbReference type="Pfam" id="PF13517">
    <property type="entry name" value="FG-GAP_3"/>
    <property type="match status" value="3"/>
</dbReference>
<comment type="caution">
    <text evidence="3">The sequence shown here is derived from an EMBL/GenBank/DDBJ whole genome shotgun (WGS) entry which is preliminary data.</text>
</comment>
<evidence type="ECO:0000313" key="3">
    <source>
        <dbReference type="EMBL" id="GGG60108.1"/>
    </source>
</evidence>
<dbReference type="Gene3D" id="2.60.40.10">
    <property type="entry name" value="Immunoglobulins"/>
    <property type="match status" value="2"/>
</dbReference>
<reference evidence="4" key="1">
    <citation type="journal article" date="2019" name="Int. J. Syst. Evol. Microbiol.">
        <title>The Global Catalogue of Microorganisms (GCM) 10K type strain sequencing project: providing services to taxonomists for standard genome sequencing and annotation.</title>
        <authorList>
            <consortium name="The Broad Institute Genomics Platform"/>
            <consortium name="The Broad Institute Genome Sequencing Center for Infectious Disease"/>
            <person name="Wu L."/>
            <person name="Ma J."/>
        </authorList>
    </citation>
    <scope>NUCLEOTIDE SEQUENCE [LARGE SCALE GENOMIC DNA]</scope>
    <source>
        <strain evidence="4">CGMCC 1.12990</strain>
    </source>
</reference>
<evidence type="ECO:0000313" key="4">
    <source>
        <dbReference type="Proteomes" id="UP000601361"/>
    </source>
</evidence>
<name>A0ABQ1X5R4_9BACT</name>
<dbReference type="InterPro" id="IPR036116">
    <property type="entry name" value="FN3_sf"/>
</dbReference>
<dbReference type="SUPFAM" id="SSF69318">
    <property type="entry name" value="Integrin alpha N-terminal domain"/>
    <property type="match status" value="1"/>
</dbReference>
<dbReference type="PANTHER" id="PTHR44103:SF1">
    <property type="entry name" value="PROPROTEIN CONVERTASE P"/>
    <property type="match status" value="1"/>
</dbReference>
<dbReference type="InterPro" id="IPR026444">
    <property type="entry name" value="Secre_tail"/>
</dbReference>
<sequence length="753" mass="79362">MKSLVTTALLSLYSFSQAQAQTFTDVTPSSIENLWVGANAWGDYDGDGDLDFVISGVNASGTMTTALYANTQGAFTPVPTAQFAGVGVGSVEWGDYDNDGDPDLLLCGATVNSANDKRPIARIYTNVGGGRFEELVSAQLPAMYHGEAKWGDYNNDGRLDVALAGNGKTGIFKNTGNGVFTEVPNLNLQFLFQTGRVSWSDYDQDGDLDLFVSGWTGNASAAKLYRNDGRDAFVDATPALIRGQHRGDAAWADADADGDPDLVVSGDYRVNGNDQYHSVLYLNNRGTFTASTQTAFWFVEDGSLAWGDADNDGLSDLLLLSGVVSSTRSIVYHNNGNGTFREVTEAQSRLRGFRDSDASWGDYDNDGDLDLLVLGLYNGVTKIYRNETVAVNRPPARPAATQAAAVSGTSVTLSWSAASDDHTPTPGLNYNLYVGKQANKQAHLSALANPLTGTRAIAAMGNAGSARSLTLQGLPGGRHYWGVQAIDASFLGSAFAPEQSFVIPLTAALTAAQSIACAGEPVRITYTGNAGPTAQLSWDFGGGTVVSGTGRGPYLVQWPTPGAKTVRLAVSDDGLAAPLATTQLLVNPRPTATLTGDSIICDGPARMAVALTGAAPWQLRYETGEGVKQLSVATSPFSFTTDSTGVSRVLSLTDASGCAALSTGDSIRVQRCVQALRPFPNPSSGSVYLGLSARPGPGGMVRVWNLQGQLVWEQALTGPALGQALELPLPSGLYHLQLETALQTTRTKLMINR</sequence>
<dbReference type="SUPFAM" id="SSF49265">
    <property type="entry name" value="Fibronectin type III"/>
    <property type="match status" value="1"/>
</dbReference>
<evidence type="ECO:0000256" key="1">
    <source>
        <dbReference type="ARBA" id="ARBA00022729"/>
    </source>
</evidence>